<dbReference type="InterPro" id="IPR035647">
    <property type="entry name" value="EFG_III/V"/>
</dbReference>
<dbReference type="SUPFAM" id="SSF52540">
    <property type="entry name" value="P-loop containing nucleoside triphosphate hydrolases"/>
    <property type="match status" value="1"/>
</dbReference>
<dbReference type="PANTHER" id="PTHR43261">
    <property type="entry name" value="TRANSLATION ELONGATION FACTOR G-RELATED"/>
    <property type="match status" value="1"/>
</dbReference>
<dbReference type="Gene3D" id="3.30.70.870">
    <property type="entry name" value="Elongation Factor G (Translational Gtpase), domain 3"/>
    <property type="match status" value="1"/>
</dbReference>
<keyword evidence="4" id="KW-1133">Transmembrane helix</keyword>
<evidence type="ECO:0000256" key="2">
    <source>
        <dbReference type="ARBA" id="ARBA00022917"/>
    </source>
</evidence>
<dbReference type="InterPro" id="IPR005517">
    <property type="entry name" value="Transl_elong_EFG/EF2_IV"/>
</dbReference>
<feature type="transmembrane region" description="Helical" evidence="4">
    <location>
        <begin position="448"/>
        <end position="468"/>
    </location>
</feature>
<feature type="transmembrane region" description="Helical" evidence="4">
    <location>
        <begin position="355"/>
        <end position="374"/>
    </location>
</feature>
<dbReference type="Pfam" id="PF07690">
    <property type="entry name" value="MFS_1"/>
    <property type="match status" value="1"/>
</dbReference>
<dbReference type="SUPFAM" id="SSF54980">
    <property type="entry name" value="EF-G C-terminal domain-like"/>
    <property type="match status" value="1"/>
</dbReference>
<evidence type="ECO:0000256" key="1">
    <source>
        <dbReference type="ARBA" id="ARBA00022741"/>
    </source>
</evidence>
<dbReference type="InterPro" id="IPR027417">
    <property type="entry name" value="P-loop_NTPase"/>
</dbReference>
<dbReference type="InterPro" id="IPR009022">
    <property type="entry name" value="EFG_III"/>
</dbReference>
<dbReference type="SUPFAM" id="SSF103473">
    <property type="entry name" value="MFS general substrate transporter"/>
    <property type="match status" value="1"/>
</dbReference>
<dbReference type="InterPro" id="IPR036259">
    <property type="entry name" value="MFS_trans_sf"/>
</dbReference>
<dbReference type="SUPFAM" id="SSF81383">
    <property type="entry name" value="F-box domain"/>
    <property type="match status" value="1"/>
</dbReference>
<dbReference type="InterPro" id="IPR009000">
    <property type="entry name" value="Transl_B-barrel_sf"/>
</dbReference>
<dbReference type="EMBL" id="CAJNON010000014">
    <property type="protein sequence ID" value="CAF0778984.1"/>
    <property type="molecule type" value="Genomic_DNA"/>
</dbReference>
<keyword evidence="4" id="KW-0812">Transmembrane</keyword>
<dbReference type="Proteomes" id="UP000663891">
    <property type="component" value="Unassembled WGS sequence"/>
</dbReference>
<feature type="transmembrane region" description="Helical" evidence="4">
    <location>
        <begin position="89"/>
        <end position="112"/>
    </location>
</feature>
<dbReference type="InterPro" id="IPR053905">
    <property type="entry name" value="EF-G-like_DII"/>
</dbReference>
<dbReference type="GO" id="GO:0032543">
    <property type="term" value="P:mitochondrial translation"/>
    <property type="evidence" value="ECO:0007669"/>
    <property type="project" value="TreeGrafter"/>
</dbReference>
<dbReference type="Pfam" id="PF03764">
    <property type="entry name" value="EFG_IV"/>
    <property type="match status" value="1"/>
</dbReference>
<accession>A0A813R8F0</accession>
<keyword evidence="2" id="KW-0648">Protein biosynthesis</keyword>
<dbReference type="PANTHER" id="PTHR43261:SF1">
    <property type="entry name" value="RIBOSOME-RELEASING FACTOR 2, MITOCHONDRIAL"/>
    <property type="match status" value="1"/>
</dbReference>
<evidence type="ECO:0000313" key="6">
    <source>
        <dbReference type="EMBL" id="CAF0778984.1"/>
    </source>
</evidence>
<dbReference type="SUPFAM" id="SSF50447">
    <property type="entry name" value="Translation proteins"/>
    <property type="match status" value="1"/>
</dbReference>
<feature type="transmembrane region" description="Helical" evidence="4">
    <location>
        <begin position="288"/>
        <end position="312"/>
    </location>
</feature>
<keyword evidence="4" id="KW-0472">Membrane</keyword>
<evidence type="ECO:0000256" key="3">
    <source>
        <dbReference type="ARBA" id="ARBA00023134"/>
    </source>
</evidence>
<gene>
    <name evidence="6" type="ORF">VCS650_LOCUS2818</name>
</gene>
<organism evidence="6 7">
    <name type="scientific">Adineta steineri</name>
    <dbReference type="NCBI Taxonomy" id="433720"/>
    <lineage>
        <taxon>Eukaryota</taxon>
        <taxon>Metazoa</taxon>
        <taxon>Spiralia</taxon>
        <taxon>Gnathifera</taxon>
        <taxon>Rotifera</taxon>
        <taxon>Eurotatoria</taxon>
        <taxon>Bdelloidea</taxon>
        <taxon>Adinetida</taxon>
        <taxon>Adinetidae</taxon>
        <taxon>Adineta</taxon>
    </lineage>
</organism>
<dbReference type="PROSITE" id="PS50181">
    <property type="entry name" value="FBOX"/>
    <property type="match status" value="1"/>
</dbReference>
<dbReference type="InterPro" id="IPR036047">
    <property type="entry name" value="F-box-like_dom_sf"/>
</dbReference>
<feature type="transmembrane region" description="Helical" evidence="4">
    <location>
        <begin position="324"/>
        <end position="343"/>
    </location>
</feature>
<dbReference type="Gene3D" id="2.40.30.10">
    <property type="entry name" value="Translation factors"/>
    <property type="match status" value="1"/>
</dbReference>
<dbReference type="GO" id="GO:0005739">
    <property type="term" value="C:mitochondrion"/>
    <property type="evidence" value="ECO:0007669"/>
    <property type="project" value="TreeGrafter"/>
</dbReference>
<feature type="transmembrane region" description="Helical" evidence="4">
    <location>
        <begin position="413"/>
        <end position="436"/>
    </location>
</feature>
<reference evidence="6" key="1">
    <citation type="submission" date="2021-02" db="EMBL/GenBank/DDBJ databases">
        <authorList>
            <person name="Nowell W R."/>
        </authorList>
    </citation>
    <scope>NUCLEOTIDE SEQUENCE</scope>
</reference>
<dbReference type="InterPro" id="IPR020568">
    <property type="entry name" value="Ribosomal_Su5_D2-typ_SF"/>
</dbReference>
<feature type="transmembrane region" description="Helical" evidence="4">
    <location>
        <begin position="185"/>
        <end position="209"/>
    </location>
</feature>
<feature type="transmembrane region" description="Helical" evidence="4">
    <location>
        <begin position="147"/>
        <end position="173"/>
    </location>
</feature>
<evidence type="ECO:0000313" key="7">
    <source>
        <dbReference type="Proteomes" id="UP000663891"/>
    </source>
</evidence>
<proteinExistence type="predicted"/>
<dbReference type="Gene3D" id="3.40.50.300">
    <property type="entry name" value="P-loop containing nucleotide triphosphate hydrolases"/>
    <property type="match status" value="1"/>
</dbReference>
<feature type="transmembrane region" description="Helical" evidence="4">
    <location>
        <begin position="12"/>
        <end position="35"/>
    </location>
</feature>
<dbReference type="AlphaFoldDB" id="A0A813R8F0"/>
<dbReference type="GO" id="GO:0022857">
    <property type="term" value="F:transmembrane transporter activity"/>
    <property type="evidence" value="ECO:0007669"/>
    <property type="project" value="InterPro"/>
</dbReference>
<evidence type="ECO:0000256" key="4">
    <source>
        <dbReference type="SAM" id="Phobius"/>
    </source>
</evidence>
<dbReference type="Gene3D" id="3.30.230.10">
    <property type="match status" value="1"/>
</dbReference>
<feature type="transmembrane region" description="Helical" evidence="4">
    <location>
        <begin position="119"/>
        <end position="141"/>
    </location>
</feature>
<keyword evidence="3" id="KW-0342">GTP-binding</keyword>
<sequence>MAEDVRSYIIETILSFQTLCTCITTTIGQYIYAYYLETYPIPSNSTSNYTTINYFSLTKFKDYNNKCIEGDTSSTKDAQAWAQERSADLFFWTNLYSSCPIIIMTYILSLYISTLGKRFVLILPMIGGFAQFVIWLTIIYFHLPEYWWYIAAIINGLSGSISVLSFILTLIITDNTIDSDLSSRFVRLGAIQTGLSSIATLAIGYYIEWRGFTDLYWMGLGFELLSIFIGIFIFKSSNSTNINERTPLLTSINENEFNEFSSNSCSQFFQICTVFRCNRRTQKKSTSLFLTLFSNIFYTLASSTFAPFLWFLLNAPFCMTSRDIGNYSALAAISYAILSLLGMQALTNIGASDAIICLISHIFFFGSTLWLAFANYSWELYAGLLLSAFSGYQGSLTLSMMSKWLEPHERSHAFAFVTEINTIITLFGTALFNYIYARTVVNNRNLTLFIGAGLCIIPSILNLWLFLVTRKMSEEDLRPLSETETEPAPIRLRNNGLPPHAGDAACIIIPSRSLTTSLRTPVLNRSRTDIDDAIAELLLFADKPISTNQLIQAICRLMVNDQRYVPVLVGSSLKNIGVPTLLDAIVNYLPSARIIPTSSSNTDTLMYIFKTIHDRQKQPLSFARVYSGSVKKRMVLTNARTNEREQINKVFLPFADNMEDIDEIRAGSIAVLSGFKEASSGDILVSNRKSTIATHLNDLKQQYPFLPDPGLEAPPPVFFCTIETYSESTQKQLDFALKNIKREDPSLRVRIDDQTGQTILLGMGELHIDIIRDRLKREYDLETYLGPLNVNYRETPRKSTQQTIVWNSSINEKHATISITLSIEPIISQDKKIISFSQIQIVRSDEQNFENLKKEHVEAINHGIRLALSTGLIKGTEVVNIHVKLHDLQLTGFISPALYSAAASDCVRACLRHADCTLLQPMMRVDVTMSKSTLESLPNELWLIIFSYLSSFDLCQTFLYINNTRIQSLLTSIHHYLNVNFIHYDQLHLWLNSDQNHRNRFTNMIDTVVLNYSCACQTLLEYWEKTFNETDQSNVLFASIKRLVVLQAEYRPYSLIQPILAPLVSTSNTLQYLHLIFTKRTYDYFKILSDLIAYRVSVHTMILEVEQGMI</sequence>
<dbReference type="SUPFAM" id="SSF54211">
    <property type="entry name" value="Ribosomal protein S5 domain 2-like"/>
    <property type="match status" value="1"/>
</dbReference>
<comment type="caution">
    <text evidence="6">The sequence shown here is derived from an EMBL/GenBank/DDBJ whole genome shotgun (WGS) entry which is preliminary data.</text>
</comment>
<dbReference type="CDD" id="cd16262">
    <property type="entry name" value="EFG_III"/>
    <property type="match status" value="1"/>
</dbReference>
<evidence type="ECO:0000259" key="5">
    <source>
        <dbReference type="PROSITE" id="PS50181"/>
    </source>
</evidence>
<dbReference type="Gene3D" id="1.20.1250.20">
    <property type="entry name" value="MFS general substrate transporter like domains"/>
    <property type="match status" value="1"/>
</dbReference>
<dbReference type="GO" id="GO:0032790">
    <property type="term" value="P:ribosome disassembly"/>
    <property type="evidence" value="ECO:0007669"/>
    <property type="project" value="TreeGrafter"/>
</dbReference>
<protein>
    <recommendedName>
        <fullName evidence="5">F-box domain-containing protein</fullName>
    </recommendedName>
</protein>
<feature type="domain" description="F-box" evidence="5">
    <location>
        <begin position="931"/>
        <end position="979"/>
    </location>
</feature>
<dbReference type="InterPro" id="IPR001810">
    <property type="entry name" value="F-box_dom"/>
</dbReference>
<feature type="transmembrane region" description="Helical" evidence="4">
    <location>
        <begin position="215"/>
        <end position="234"/>
    </location>
</feature>
<dbReference type="OrthoDB" id="3026777at2759"/>
<dbReference type="Pfam" id="PF14492">
    <property type="entry name" value="EFG_III"/>
    <property type="match status" value="1"/>
</dbReference>
<name>A0A813R8F0_9BILA</name>
<keyword evidence="1" id="KW-0547">Nucleotide-binding</keyword>
<dbReference type="GO" id="GO:0003924">
    <property type="term" value="F:GTPase activity"/>
    <property type="evidence" value="ECO:0007669"/>
    <property type="project" value="TreeGrafter"/>
</dbReference>
<dbReference type="InterPro" id="IPR011701">
    <property type="entry name" value="MFS"/>
</dbReference>
<dbReference type="Pfam" id="PF22042">
    <property type="entry name" value="EF-G_D2"/>
    <property type="match status" value="1"/>
</dbReference>
<dbReference type="InterPro" id="IPR041095">
    <property type="entry name" value="EFG_II"/>
</dbReference>
<dbReference type="GO" id="GO:0005525">
    <property type="term" value="F:GTP binding"/>
    <property type="evidence" value="ECO:0007669"/>
    <property type="project" value="UniProtKB-KW"/>
</dbReference>
<dbReference type="InterPro" id="IPR014721">
    <property type="entry name" value="Ribsml_uS5_D2-typ_fold_subgr"/>
</dbReference>